<feature type="region of interest" description="Disordered" evidence="1">
    <location>
        <begin position="1"/>
        <end position="80"/>
    </location>
</feature>
<feature type="compositionally biased region" description="Low complexity" evidence="1">
    <location>
        <begin position="32"/>
        <end position="45"/>
    </location>
</feature>
<feature type="compositionally biased region" description="Polar residues" evidence="1">
    <location>
        <begin position="47"/>
        <end position="68"/>
    </location>
</feature>
<reference evidence="2" key="1">
    <citation type="submission" date="2019-12" db="EMBL/GenBank/DDBJ databases">
        <title>Genome sequencing and annotation of Brassica cretica.</title>
        <authorList>
            <person name="Studholme D.J."/>
            <person name="Sarris P."/>
        </authorList>
    </citation>
    <scope>NUCLEOTIDE SEQUENCE</scope>
    <source>
        <strain evidence="2">PFS-109/04</strain>
        <tissue evidence="2">Leaf</tissue>
    </source>
</reference>
<dbReference type="EMBL" id="QGKX02000095">
    <property type="protein sequence ID" value="KAF3572650.1"/>
    <property type="molecule type" value="Genomic_DNA"/>
</dbReference>
<organism evidence="2 3">
    <name type="scientific">Brassica cretica</name>
    <name type="common">Mustard</name>
    <dbReference type="NCBI Taxonomy" id="69181"/>
    <lineage>
        <taxon>Eukaryota</taxon>
        <taxon>Viridiplantae</taxon>
        <taxon>Streptophyta</taxon>
        <taxon>Embryophyta</taxon>
        <taxon>Tracheophyta</taxon>
        <taxon>Spermatophyta</taxon>
        <taxon>Magnoliopsida</taxon>
        <taxon>eudicotyledons</taxon>
        <taxon>Gunneridae</taxon>
        <taxon>Pentapetalae</taxon>
        <taxon>rosids</taxon>
        <taxon>malvids</taxon>
        <taxon>Brassicales</taxon>
        <taxon>Brassicaceae</taxon>
        <taxon>Brassiceae</taxon>
        <taxon>Brassica</taxon>
    </lineage>
</organism>
<evidence type="ECO:0000256" key="1">
    <source>
        <dbReference type="SAM" id="MobiDB-lite"/>
    </source>
</evidence>
<comment type="caution">
    <text evidence="2">The sequence shown here is derived from an EMBL/GenBank/DDBJ whole genome shotgun (WGS) entry which is preliminary data.</text>
</comment>
<dbReference type="AlphaFoldDB" id="A0A8S9RIF5"/>
<dbReference type="Proteomes" id="UP000712600">
    <property type="component" value="Unassembled WGS sequence"/>
</dbReference>
<accession>A0A8S9RIF5</accession>
<feature type="compositionally biased region" description="Polar residues" evidence="1">
    <location>
        <begin position="1"/>
        <end position="19"/>
    </location>
</feature>
<proteinExistence type="predicted"/>
<protein>
    <submittedName>
        <fullName evidence="2">Uncharacterized protein</fullName>
    </submittedName>
</protein>
<gene>
    <name evidence="2" type="ORF">F2Q69_00059342</name>
</gene>
<name>A0A8S9RIF5_BRACR</name>
<sequence length="274" mass="30988">MPSSTGSNKETQLIFSSDPASLERSIRKEIRSSSIDNNTSSSIDSRQPPSTQTPVSSTDTRSSPSTEDTPLPSIDTFHPISIDTSVRTSIDTEPRDMVATLILVLDERGDLHDQEGHLRNAAGQRIDAQGSSQDQKPYSNNYNNNMGYRNSYYHKPLPPTQESKIEEMLDRVLEGQQRMTVVHAQQYRKQQGNSTDILIRSCKLGTFNPQGNTFLIDRQQHKFIDRFSSATVDPNTSLVDRHSLVAIDRRHSSYVDRHLPSDIDRHFSPNIDRY</sequence>
<evidence type="ECO:0000313" key="2">
    <source>
        <dbReference type="EMBL" id="KAF3572650.1"/>
    </source>
</evidence>
<evidence type="ECO:0000313" key="3">
    <source>
        <dbReference type="Proteomes" id="UP000712600"/>
    </source>
</evidence>